<accession>A0A6P8YHD8</accession>
<dbReference type="SMART" id="SM00034">
    <property type="entry name" value="CLECT"/>
    <property type="match status" value="1"/>
</dbReference>
<organism evidence="5">
    <name type="scientific">Thrips palmi</name>
    <name type="common">Melon thrips</name>
    <dbReference type="NCBI Taxonomy" id="161013"/>
    <lineage>
        <taxon>Eukaryota</taxon>
        <taxon>Metazoa</taxon>
        <taxon>Ecdysozoa</taxon>
        <taxon>Arthropoda</taxon>
        <taxon>Hexapoda</taxon>
        <taxon>Insecta</taxon>
        <taxon>Pterygota</taxon>
        <taxon>Neoptera</taxon>
        <taxon>Paraneoptera</taxon>
        <taxon>Thysanoptera</taxon>
        <taxon>Terebrantia</taxon>
        <taxon>Thripoidea</taxon>
        <taxon>Thripidae</taxon>
        <taxon>Thrips</taxon>
    </lineage>
</organism>
<evidence type="ECO:0000256" key="2">
    <source>
        <dbReference type="SAM" id="MobiDB-lite"/>
    </source>
</evidence>
<dbReference type="InterPro" id="IPR018378">
    <property type="entry name" value="C-type_lectin_CS"/>
</dbReference>
<dbReference type="PANTHER" id="PTHR21407:SF3">
    <property type="entry name" value="LD12305P"/>
    <property type="match status" value="1"/>
</dbReference>
<dbReference type="Gene3D" id="3.10.100.10">
    <property type="entry name" value="Mannose-Binding Protein A, subunit A"/>
    <property type="match status" value="1"/>
</dbReference>
<evidence type="ECO:0000313" key="4">
    <source>
        <dbReference type="Proteomes" id="UP000515158"/>
    </source>
</evidence>
<dbReference type="OrthoDB" id="538816at2759"/>
<evidence type="ECO:0000313" key="5">
    <source>
        <dbReference type="RefSeq" id="XP_034239178.1"/>
    </source>
</evidence>
<dbReference type="AlphaFoldDB" id="A0A6P8YHD8"/>
<feature type="domain" description="C-type lectin" evidence="3">
    <location>
        <begin position="37"/>
        <end position="194"/>
    </location>
</feature>
<dbReference type="InterPro" id="IPR001304">
    <property type="entry name" value="C-type_lectin-like"/>
</dbReference>
<dbReference type="RefSeq" id="XP_034239178.1">
    <property type="nucleotide sequence ID" value="XM_034383287.1"/>
</dbReference>
<dbReference type="PROSITE" id="PS50041">
    <property type="entry name" value="C_TYPE_LECTIN_2"/>
    <property type="match status" value="1"/>
</dbReference>
<dbReference type="KEGG" id="tpal:117644091"/>
<dbReference type="InterPro" id="IPR016187">
    <property type="entry name" value="CTDL_fold"/>
</dbReference>
<dbReference type="InterPro" id="IPR016186">
    <property type="entry name" value="C-type_lectin-like/link_sf"/>
</dbReference>
<keyword evidence="4" id="KW-1185">Reference proteome</keyword>
<dbReference type="Proteomes" id="UP000515158">
    <property type="component" value="Unplaced"/>
</dbReference>
<dbReference type="SUPFAM" id="SSF56436">
    <property type="entry name" value="C-type lectin-like"/>
    <property type="match status" value="1"/>
</dbReference>
<sequence>MLLLLVLAVSALAAPPANSPRSPNPARCAHRKIHETFNGHGYMFTWEEPKTVGLQLGWAEAREFCRARCMDLVSLETQDENDFIKERIAKGGQSYIWTSGRKCNFKGCERPDLQPVSVYGWFWTGSLVRMPATTDRLDSDWSDTGGFGRPQPDDREHYQGGPEEECLAILNNLYDDGAHWHDVACKHRMPFICEDSDELLQVLQRSIANSSYFDQLAVEKLAVFDDQTQKLIPPFPTDMHQTEESGLRSAQGSLVPASSDAVANAMPSLMEENVSGAYAPFAPVVPATQHTVMMVAQMPAIPIVSQDGKEDLIDDEKLRFVDRAKSK</sequence>
<dbReference type="CDD" id="cd00037">
    <property type="entry name" value="CLECT"/>
    <property type="match status" value="1"/>
</dbReference>
<protein>
    <submittedName>
        <fullName evidence="5">Uncharacterized protein LOC117644091</fullName>
    </submittedName>
</protein>
<feature type="region of interest" description="Disordered" evidence="2">
    <location>
        <begin position="139"/>
        <end position="160"/>
    </location>
</feature>
<keyword evidence="1" id="KW-1015">Disulfide bond</keyword>
<name>A0A6P8YHD8_THRPL</name>
<reference evidence="5" key="1">
    <citation type="submission" date="2025-08" db="UniProtKB">
        <authorList>
            <consortium name="RefSeq"/>
        </authorList>
    </citation>
    <scope>IDENTIFICATION</scope>
    <source>
        <tissue evidence="5">Total insect</tissue>
    </source>
</reference>
<gene>
    <name evidence="5" type="primary">LOC117644091</name>
</gene>
<dbReference type="PANTHER" id="PTHR21407">
    <property type="entry name" value="RE43931P-RELATED"/>
    <property type="match status" value="1"/>
</dbReference>
<dbReference type="PROSITE" id="PS00615">
    <property type="entry name" value="C_TYPE_LECTIN_1"/>
    <property type="match status" value="1"/>
</dbReference>
<dbReference type="InParanoid" id="A0A6P8YHD8"/>
<proteinExistence type="predicted"/>
<dbReference type="GeneID" id="117644091"/>
<dbReference type="Pfam" id="PF00059">
    <property type="entry name" value="Lectin_C"/>
    <property type="match status" value="1"/>
</dbReference>
<evidence type="ECO:0000259" key="3">
    <source>
        <dbReference type="PROSITE" id="PS50041"/>
    </source>
</evidence>
<evidence type="ECO:0000256" key="1">
    <source>
        <dbReference type="ARBA" id="ARBA00023157"/>
    </source>
</evidence>